<dbReference type="EMBL" id="JRFU01000054">
    <property type="protein sequence ID" value="PWE87245.1"/>
    <property type="molecule type" value="Genomic_DNA"/>
</dbReference>
<dbReference type="InterPro" id="IPR025948">
    <property type="entry name" value="HTH-like_dom"/>
</dbReference>
<dbReference type="Proteomes" id="UP000245288">
    <property type="component" value="Unassembled WGS sequence"/>
</dbReference>
<dbReference type="GO" id="GO:0003676">
    <property type="term" value="F:nucleic acid binding"/>
    <property type="evidence" value="ECO:0007669"/>
    <property type="project" value="InterPro"/>
</dbReference>
<dbReference type="GO" id="GO:0015074">
    <property type="term" value="P:DNA integration"/>
    <property type="evidence" value="ECO:0007669"/>
    <property type="project" value="InterPro"/>
</dbReference>
<comment type="function">
    <text evidence="1">Involved in the transposition of the insertion sequence.</text>
</comment>
<dbReference type="PANTHER" id="PTHR46889:SF4">
    <property type="entry name" value="TRANSPOSASE INSO FOR INSERTION SEQUENCE ELEMENT IS911B-RELATED"/>
    <property type="match status" value="1"/>
</dbReference>
<organism evidence="3 4">
    <name type="scientific">Eubacterium ramulus</name>
    <dbReference type="NCBI Taxonomy" id="39490"/>
    <lineage>
        <taxon>Bacteria</taxon>
        <taxon>Bacillati</taxon>
        <taxon>Bacillota</taxon>
        <taxon>Clostridia</taxon>
        <taxon>Eubacteriales</taxon>
        <taxon>Eubacteriaceae</taxon>
        <taxon>Eubacterium</taxon>
    </lineage>
</organism>
<dbReference type="Pfam" id="PF13683">
    <property type="entry name" value="rve_3"/>
    <property type="match status" value="1"/>
</dbReference>
<evidence type="ECO:0000259" key="2">
    <source>
        <dbReference type="PROSITE" id="PS50994"/>
    </source>
</evidence>
<evidence type="ECO:0000256" key="1">
    <source>
        <dbReference type="ARBA" id="ARBA00002286"/>
    </source>
</evidence>
<dbReference type="InterPro" id="IPR012337">
    <property type="entry name" value="RNaseH-like_sf"/>
</dbReference>
<dbReference type="PROSITE" id="PS50994">
    <property type="entry name" value="INTEGRASE"/>
    <property type="match status" value="1"/>
</dbReference>
<keyword evidence="4" id="KW-1185">Reference proteome</keyword>
<dbReference type="Pfam" id="PF13276">
    <property type="entry name" value="HTH_21"/>
    <property type="match status" value="1"/>
</dbReference>
<dbReference type="Pfam" id="PF00665">
    <property type="entry name" value="rve"/>
    <property type="match status" value="1"/>
</dbReference>
<name>A0A2V1JUP8_EUBRA</name>
<dbReference type="InterPro" id="IPR036397">
    <property type="entry name" value="RNaseH_sf"/>
</dbReference>
<evidence type="ECO:0000313" key="3">
    <source>
        <dbReference type="EMBL" id="PWE87245.1"/>
    </source>
</evidence>
<dbReference type="SUPFAM" id="SSF53098">
    <property type="entry name" value="Ribonuclease H-like"/>
    <property type="match status" value="1"/>
</dbReference>
<evidence type="ECO:0000313" key="4">
    <source>
        <dbReference type="Proteomes" id="UP000245288"/>
    </source>
</evidence>
<sequence length="307" mass="35800">MTKALYTATSEYVKEIKSLPVKRQVSVSGILKKLGVSRSGYNAWKKRVPSDTSVRRAVLKEKIQKIYEESHQNYGAPKITAELRKSGEYVSEKTVGNYMRQMGIKAHWVKPYIQTTIDSDFSQKLKNILNEEFNPAHPDAVWCSDITYIWTFEGFVYLTSVMDLYSRKIISWVLSETLEASHVVECVEKAKRVRNVEKPLIFHCDRGCQYVSEAFQKATKGMIHSYSKKAYPWDNACIESFHALLKREWINRFKIFNYAHAHKLIFEYIETFYNTVRIHSHCGYLSPNEYEEQYLENIEENAVKIAS</sequence>
<dbReference type="InterPro" id="IPR048020">
    <property type="entry name" value="Transpos_IS3"/>
</dbReference>
<reference evidence="3 4" key="1">
    <citation type="submission" date="2014-09" db="EMBL/GenBank/DDBJ databases">
        <title>Butyrate-producing bacteria isolated from human gut.</title>
        <authorList>
            <person name="Zhang Q."/>
            <person name="Zhao L."/>
        </authorList>
    </citation>
    <scope>NUCLEOTIDE SEQUENCE [LARGE SCALE GENOMIC DNA]</scope>
    <source>
        <strain evidence="3 4">21</strain>
    </source>
</reference>
<accession>A0A2V1JUP8</accession>
<dbReference type="NCBIfam" id="NF033516">
    <property type="entry name" value="transpos_IS3"/>
    <property type="match status" value="1"/>
</dbReference>
<proteinExistence type="predicted"/>
<dbReference type="Gene3D" id="3.30.420.10">
    <property type="entry name" value="Ribonuclease H-like superfamily/Ribonuclease H"/>
    <property type="match status" value="1"/>
</dbReference>
<dbReference type="InterPro" id="IPR001584">
    <property type="entry name" value="Integrase_cat-core"/>
</dbReference>
<dbReference type="PANTHER" id="PTHR46889">
    <property type="entry name" value="TRANSPOSASE INSF FOR INSERTION SEQUENCE IS3B-RELATED"/>
    <property type="match status" value="1"/>
</dbReference>
<feature type="domain" description="Integrase catalytic" evidence="2">
    <location>
        <begin position="134"/>
        <end position="295"/>
    </location>
</feature>
<gene>
    <name evidence="3" type="ORF">LG34_05375</name>
</gene>
<comment type="caution">
    <text evidence="3">The sequence shown here is derived from an EMBL/GenBank/DDBJ whole genome shotgun (WGS) entry which is preliminary data.</text>
</comment>
<protein>
    <submittedName>
        <fullName evidence="3">Transposase</fullName>
    </submittedName>
</protein>
<dbReference type="InterPro" id="IPR050900">
    <property type="entry name" value="Transposase_IS3/IS150/IS904"/>
</dbReference>
<dbReference type="AlphaFoldDB" id="A0A2V1JUP8"/>